<accession>A0A392LWM5</accession>
<evidence type="ECO:0000313" key="1">
    <source>
        <dbReference type="EMBL" id="MCH79285.1"/>
    </source>
</evidence>
<evidence type="ECO:0000313" key="2">
    <source>
        <dbReference type="Proteomes" id="UP000265520"/>
    </source>
</evidence>
<proteinExistence type="predicted"/>
<sequence length="164" mass="18109">LIDFDGVAAHVRNKPNDVDGDAVPVRNKVARAGFSTIIEGVYLPDIYSVIVIGISRTELFYPGDFVVDILFNTGNNTSLTISYATALTMTTPDPIFDKAHKFLIKLVKTWIGLLGSIAILHTLRVVGVSCCVSTGQRDWRPFCCFVLAVFDSCLPLHEGLFSWW</sequence>
<reference evidence="1 2" key="1">
    <citation type="journal article" date="2018" name="Front. Plant Sci.">
        <title>Red Clover (Trifolium pratense) and Zigzag Clover (T. medium) - A Picture of Genomic Similarities and Differences.</title>
        <authorList>
            <person name="Dluhosova J."/>
            <person name="Istvanek J."/>
            <person name="Nedelnik J."/>
            <person name="Repkova J."/>
        </authorList>
    </citation>
    <scope>NUCLEOTIDE SEQUENCE [LARGE SCALE GENOMIC DNA]</scope>
    <source>
        <strain evidence="2">cv. 10/8</strain>
        <tissue evidence="1">Leaf</tissue>
    </source>
</reference>
<gene>
    <name evidence="1" type="ORF">A2U01_0000031</name>
</gene>
<keyword evidence="2" id="KW-1185">Reference proteome</keyword>
<organism evidence="1 2">
    <name type="scientific">Trifolium medium</name>
    <dbReference type="NCBI Taxonomy" id="97028"/>
    <lineage>
        <taxon>Eukaryota</taxon>
        <taxon>Viridiplantae</taxon>
        <taxon>Streptophyta</taxon>
        <taxon>Embryophyta</taxon>
        <taxon>Tracheophyta</taxon>
        <taxon>Spermatophyta</taxon>
        <taxon>Magnoliopsida</taxon>
        <taxon>eudicotyledons</taxon>
        <taxon>Gunneridae</taxon>
        <taxon>Pentapetalae</taxon>
        <taxon>rosids</taxon>
        <taxon>fabids</taxon>
        <taxon>Fabales</taxon>
        <taxon>Fabaceae</taxon>
        <taxon>Papilionoideae</taxon>
        <taxon>50 kb inversion clade</taxon>
        <taxon>NPAAA clade</taxon>
        <taxon>Hologalegina</taxon>
        <taxon>IRL clade</taxon>
        <taxon>Trifolieae</taxon>
        <taxon>Trifolium</taxon>
    </lineage>
</organism>
<protein>
    <submittedName>
        <fullName evidence="1">Uncharacterized protein</fullName>
    </submittedName>
</protein>
<name>A0A392LWM5_9FABA</name>
<feature type="non-terminal residue" evidence="1">
    <location>
        <position position="1"/>
    </location>
</feature>
<dbReference type="AlphaFoldDB" id="A0A392LWM5"/>
<dbReference type="EMBL" id="LXQA010000017">
    <property type="protein sequence ID" value="MCH79285.1"/>
    <property type="molecule type" value="Genomic_DNA"/>
</dbReference>
<comment type="caution">
    <text evidence="1">The sequence shown here is derived from an EMBL/GenBank/DDBJ whole genome shotgun (WGS) entry which is preliminary data.</text>
</comment>
<dbReference type="Proteomes" id="UP000265520">
    <property type="component" value="Unassembled WGS sequence"/>
</dbReference>